<dbReference type="InterPro" id="IPR002138">
    <property type="entry name" value="Pept_C14_p10"/>
</dbReference>
<dbReference type="GO" id="GO:0005737">
    <property type="term" value="C:cytoplasm"/>
    <property type="evidence" value="ECO:0007669"/>
    <property type="project" value="TreeGrafter"/>
</dbReference>
<comment type="similarity">
    <text evidence="1 2">Belongs to the peptidase C14A family.</text>
</comment>
<dbReference type="Gene3D" id="3.40.50.1460">
    <property type="match status" value="1"/>
</dbReference>
<proteinExistence type="evidence at transcript level"/>
<dbReference type="OrthoDB" id="6114029at2759"/>
<dbReference type="PROSITE" id="PS50208">
    <property type="entry name" value="CASPASE_P20"/>
    <property type="match status" value="1"/>
</dbReference>
<feature type="domain" description="Caspase family p20" evidence="5">
    <location>
        <begin position="345"/>
        <end position="469"/>
    </location>
</feature>
<dbReference type="InterPro" id="IPR029030">
    <property type="entry name" value="Caspase-like_dom_sf"/>
</dbReference>
<feature type="compositionally biased region" description="Polar residues" evidence="3">
    <location>
        <begin position="142"/>
        <end position="166"/>
    </location>
</feature>
<dbReference type="PANTHER" id="PTHR10454">
    <property type="entry name" value="CASPASE"/>
    <property type="match status" value="1"/>
</dbReference>
<evidence type="ECO:0000259" key="4">
    <source>
        <dbReference type="PROSITE" id="PS50207"/>
    </source>
</evidence>
<feature type="compositionally biased region" description="Basic and acidic residues" evidence="3">
    <location>
        <begin position="1"/>
        <end position="11"/>
    </location>
</feature>
<dbReference type="Pfam" id="PF00656">
    <property type="entry name" value="Peptidase_C14"/>
    <property type="match status" value="1"/>
</dbReference>
<feature type="region of interest" description="Disordered" evidence="3">
    <location>
        <begin position="134"/>
        <end position="166"/>
    </location>
</feature>
<reference evidence="6" key="2">
    <citation type="journal article" date="2014" name="BMC Genomics">
        <title>A genomic perspective to assessing quality of mass-reared SIT flies used in Mediterranean fruit fly (Ceratitis capitata) eradication in California.</title>
        <authorList>
            <person name="Calla B."/>
            <person name="Hall B."/>
            <person name="Hou S."/>
            <person name="Geib S.M."/>
        </authorList>
    </citation>
    <scope>NUCLEOTIDE SEQUENCE</scope>
</reference>
<dbReference type="MEROPS" id="C14.023"/>
<feature type="compositionally biased region" description="Low complexity" evidence="3">
    <location>
        <begin position="31"/>
        <end position="47"/>
    </location>
</feature>
<evidence type="ECO:0000256" key="2">
    <source>
        <dbReference type="RuleBase" id="RU003971"/>
    </source>
</evidence>
<evidence type="ECO:0000313" key="6">
    <source>
        <dbReference type="EMBL" id="JAC01992.1"/>
    </source>
</evidence>
<protein>
    <submittedName>
        <fullName evidence="6">Caspase-1</fullName>
    </submittedName>
</protein>
<dbReference type="InterPro" id="IPR011600">
    <property type="entry name" value="Pept_C14_caspase"/>
</dbReference>
<evidence type="ECO:0000259" key="5">
    <source>
        <dbReference type="PROSITE" id="PS50208"/>
    </source>
</evidence>
<feature type="region of interest" description="Disordered" evidence="3">
    <location>
        <begin position="1"/>
        <end position="47"/>
    </location>
</feature>
<evidence type="ECO:0000256" key="3">
    <source>
        <dbReference type="SAM" id="MobiDB-lite"/>
    </source>
</evidence>
<dbReference type="InterPro" id="IPR002398">
    <property type="entry name" value="Pept_C14"/>
</dbReference>
<dbReference type="InterPro" id="IPR001309">
    <property type="entry name" value="Pept_C14_p20"/>
</dbReference>
<organism evidence="6">
    <name type="scientific">Ceratitis capitata</name>
    <name type="common">Mediterranean fruit fly</name>
    <name type="synonym">Tephritis capitata</name>
    <dbReference type="NCBI Taxonomy" id="7213"/>
    <lineage>
        <taxon>Eukaryota</taxon>
        <taxon>Metazoa</taxon>
        <taxon>Ecdysozoa</taxon>
        <taxon>Arthropoda</taxon>
        <taxon>Hexapoda</taxon>
        <taxon>Insecta</taxon>
        <taxon>Pterygota</taxon>
        <taxon>Neoptera</taxon>
        <taxon>Endopterygota</taxon>
        <taxon>Diptera</taxon>
        <taxon>Brachycera</taxon>
        <taxon>Muscomorpha</taxon>
        <taxon>Tephritoidea</taxon>
        <taxon>Tephritidae</taxon>
        <taxon>Ceratitis</taxon>
        <taxon>Ceratitis</taxon>
    </lineage>
</organism>
<dbReference type="GO" id="GO:0004197">
    <property type="term" value="F:cysteine-type endopeptidase activity"/>
    <property type="evidence" value="ECO:0007669"/>
    <property type="project" value="InterPro"/>
</dbReference>
<dbReference type="SMART" id="SM00115">
    <property type="entry name" value="CASc"/>
    <property type="match status" value="1"/>
</dbReference>
<dbReference type="GO" id="GO:0006915">
    <property type="term" value="P:apoptotic process"/>
    <property type="evidence" value="ECO:0007669"/>
    <property type="project" value="TreeGrafter"/>
</dbReference>
<dbReference type="SUPFAM" id="SSF52129">
    <property type="entry name" value="Caspase-like"/>
    <property type="match status" value="1"/>
</dbReference>
<name>W8C612_CERCA</name>
<feature type="domain" description="Caspase family p10" evidence="4">
    <location>
        <begin position="486"/>
        <end position="561"/>
    </location>
</feature>
<dbReference type="AlphaFoldDB" id="W8C612"/>
<accession>W8C612</accession>
<dbReference type="PROSITE" id="PS50207">
    <property type="entry name" value="CASPASE_P10"/>
    <property type="match status" value="1"/>
</dbReference>
<dbReference type="PANTHER" id="PTHR10454:SF232">
    <property type="entry name" value="AT03047P-RELATED"/>
    <property type="match status" value="1"/>
</dbReference>
<sequence length="563" mass="61471">MFSSKSKKEQPNPKGLSSALVPQDPRMKVRTASAQSETTNTTEQSETIYDNDRNKVIQQTVRQTVTHQKTARVIETSIRRTPTKEDWDELLSAAGVNAFSFTSATPLTKMETTVTQKNGRTQTSFVQQQAAKFHQTGAAGKPNTTTTSGAGQGAKKNSSTSGKPKTTVSVYTDQYTVMPSPLTLRSPAISTTISKVNSSAVSPARTVVTYNSPLSKPSNQISGGIKPVTSSARPTTTSTFQLGKTEKTTPTATTNYQYVSPYRNGARGPLANSSYLTYGKSQFSLPTAYAKHGVTDANPLAGSPKPLSYSIRSTPLSTPHATTQPLPTTQITQSLSVAGQKSKLKPGIAYIFNTVDFADKERFEKRDGSDYDANIVREAFEKYKLKVDTIKNPTVKKIKDTVKSMTKKDYSNYSCLIIVILSHGTFNDSVAASDAEYNINETILYPILDIPSLKEKPKIFIIQACKGGMVPGEYKTDASTVRGSPSEILKCYSTYEGYVAYRTSKGSPFVQALCNEIKLKGQNTDIERLMKSAIETVKNETRSKQIPCMTTNLTKPFVFGNYV</sequence>
<dbReference type="InterPro" id="IPR015917">
    <property type="entry name" value="Pept_C14A"/>
</dbReference>
<dbReference type="EMBL" id="GAMC01004564">
    <property type="protein sequence ID" value="JAC01992.1"/>
    <property type="molecule type" value="mRNA"/>
</dbReference>
<evidence type="ECO:0000256" key="1">
    <source>
        <dbReference type="ARBA" id="ARBA00010134"/>
    </source>
</evidence>
<reference evidence="6" key="1">
    <citation type="submission" date="2013-07" db="EMBL/GenBank/DDBJ databases">
        <authorList>
            <person name="Geib S."/>
        </authorList>
    </citation>
    <scope>NUCLEOTIDE SEQUENCE</scope>
</reference>
<dbReference type="GO" id="GO:0006508">
    <property type="term" value="P:proteolysis"/>
    <property type="evidence" value="ECO:0007669"/>
    <property type="project" value="InterPro"/>
</dbReference>
<dbReference type="GO" id="GO:0043525">
    <property type="term" value="P:positive regulation of neuron apoptotic process"/>
    <property type="evidence" value="ECO:0007669"/>
    <property type="project" value="TreeGrafter"/>
</dbReference>
<gene>
    <name evidence="6" type="primary">CASP1</name>
</gene>
<dbReference type="PRINTS" id="PR00376">
    <property type="entry name" value="IL1BCENZYME"/>
</dbReference>